<evidence type="ECO:0000256" key="2">
    <source>
        <dbReference type="ARBA" id="ARBA00022723"/>
    </source>
</evidence>
<dbReference type="InterPro" id="IPR019855">
    <property type="entry name" value="CRISPR-assoc_Cas1_NMENI"/>
</dbReference>
<evidence type="ECO:0000256" key="3">
    <source>
        <dbReference type="ARBA" id="ARBA00022759"/>
    </source>
</evidence>
<feature type="binding site" evidence="10">
    <location>
        <position position="202"/>
    </location>
    <ligand>
        <name>Mn(2+)</name>
        <dbReference type="ChEBI" id="CHEBI:29035"/>
    </ligand>
</feature>
<evidence type="ECO:0000256" key="9">
    <source>
        <dbReference type="ARBA" id="ARBA00038592"/>
    </source>
</evidence>
<dbReference type="GO" id="GO:0046872">
    <property type="term" value="F:metal ion binding"/>
    <property type="evidence" value="ECO:0007669"/>
    <property type="project" value="UniProtKB-UniRule"/>
</dbReference>
<comment type="subunit">
    <text evidence="9 10">Homodimer, forms a heterotetramer with a Cas2 homodimer.</text>
</comment>
<evidence type="ECO:0000256" key="5">
    <source>
        <dbReference type="ARBA" id="ARBA00022842"/>
    </source>
</evidence>
<evidence type="ECO:0000256" key="10">
    <source>
        <dbReference type="HAMAP-Rule" id="MF_01470"/>
    </source>
</evidence>
<dbReference type="InterPro" id="IPR042206">
    <property type="entry name" value="CRISPR-assoc_Cas1_C"/>
</dbReference>
<evidence type="ECO:0000256" key="8">
    <source>
        <dbReference type="ARBA" id="ARBA00023211"/>
    </source>
</evidence>
<dbReference type="Gene3D" id="1.20.120.920">
    <property type="entry name" value="CRISPR-associated endonuclease Cas1, C-terminal domain"/>
    <property type="match status" value="1"/>
</dbReference>
<feature type="binding site" evidence="10">
    <location>
        <position position="217"/>
    </location>
    <ligand>
        <name>Mn(2+)</name>
        <dbReference type="ChEBI" id="CHEBI:29035"/>
    </ligand>
</feature>
<comment type="function">
    <text evidence="10">CRISPR (clustered regularly interspaced short palindromic repeat), is an adaptive immune system that provides protection against mobile genetic elements (viruses, transposable elements and conjugative plasmids). CRISPR clusters contain spacers, sequences complementary to antecedent mobile elements, and target invading nucleic acids. CRISPR clusters are transcribed and processed into CRISPR RNA (crRNA). Acts as a dsDNA endonuclease. Involved in the integration of spacer DNA into the CRISPR cassette.</text>
</comment>
<comment type="similarity">
    <text evidence="10">Belongs to the CRISPR-associated endonuclease Cas1 family.</text>
</comment>
<dbReference type="PANTHER" id="PTHR34353">
    <property type="entry name" value="CRISPR-ASSOCIATED ENDONUCLEASE CAS1 1"/>
    <property type="match status" value="1"/>
</dbReference>
<dbReference type="GO" id="GO:0051607">
    <property type="term" value="P:defense response to virus"/>
    <property type="evidence" value="ECO:0007669"/>
    <property type="project" value="UniProtKB-UniRule"/>
</dbReference>
<dbReference type="RefSeq" id="WP_039143227.1">
    <property type="nucleotide sequence ID" value="NZ_JOJZ01000009.1"/>
</dbReference>
<dbReference type="InterPro" id="IPR002729">
    <property type="entry name" value="CRISPR-assoc_Cas1"/>
</dbReference>
<dbReference type="GeneID" id="74912894"/>
<name>A0A0C1Q362_9LACO</name>
<evidence type="ECO:0000313" key="11">
    <source>
        <dbReference type="EMBL" id="KID42263.1"/>
    </source>
</evidence>
<keyword evidence="5 10" id="KW-0460">Magnesium</keyword>
<dbReference type="NCBIfam" id="TIGR00287">
    <property type="entry name" value="cas1"/>
    <property type="match status" value="1"/>
</dbReference>
<keyword evidence="4 10" id="KW-0378">Hydrolase</keyword>
<protein>
    <recommendedName>
        <fullName evidence="10">CRISPR-associated endonuclease Cas1</fullName>
        <ecNumber evidence="10">3.1.-.-</ecNumber>
    </recommendedName>
</protein>
<dbReference type="Proteomes" id="UP000031397">
    <property type="component" value="Unassembled WGS sequence"/>
</dbReference>
<dbReference type="EC" id="3.1.-.-" evidence="10"/>
<dbReference type="GO" id="GO:0043571">
    <property type="term" value="P:maintenance of CRISPR repeat elements"/>
    <property type="evidence" value="ECO:0007669"/>
    <property type="project" value="UniProtKB-UniRule"/>
</dbReference>
<dbReference type="PANTHER" id="PTHR34353:SF2">
    <property type="entry name" value="CRISPR-ASSOCIATED ENDONUCLEASE CAS1 1"/>
    <property type="match status" value="1"/>
</dbReference>
<reference evidence="11 12" key="1">
    <citation type="submission" date="2014-06" db="EMBL/GenBank/DDBJ databases">
        <title>Functional and comparative genomic analyses of the Drosophila gut microbiota identify candidate symbiosis factors.</title>
        <authorList>
            <person name="Newell P.D."/>
            <person name="Chaston J.M."/>
            <person name="Douglas A.E."/>
        </authorList>
    </citation>
    <scope>NUCLEOTIDE SEQUENCE [LARGE SCALE GENOMIC DNA]</scope>
    <source>
        <strain evidence="11 12">DmCS_002</strain>
    </source>
</reference>
<comment type="cofactor">
    <cofactor evidence="10">
        <name>Mg(2+)</name>
        <dbReference type="ChEBI" id="CHEBI:18420"/>
    </cofactor>
    <cofactor evidence="10">
        <name>Mn(2+)</name>
        <dbReference type="ChEBI" id="CHEBI:29035"/>
    </cofactor>
</comment>
<feature type="binding site" evidence="10">
    <location>
        <position position="146"/>
    </location>
    <ligand>
        <name>Mn(2+)</name>
        <dbReference type="ChEBI" id="CHEBI:29035"/>
    </ligand>
</feature>
<keyword evidence="8 10" id="KW-0464">Manganese</keyword>
<gene>
    <name evidence="10" type="primary">cas1</name>
    <name evidence="11" type="ORF">LfDm3_0192</name>
</gene>
<dbReference type="AlphaFoldDB" id="A0A0C1Q362"/>
<comment type="caution">
    <text evidence="11">The sequence shown here is derived from an EMBL/GenBank/DDBJ whole genome shotgun (WGS) entry which is preliminary data.</text>
</comment>
<dbReference type="OrthoDB" id="9803119at2"/>
<dbReference type="InterPro" id="IPR042211">
    <property type="entry name" value="CRISPR-assoc_Cas1_N"/>
</dbReference>
<evidence type="ECO:0000256" key="1">
    <source>
        <dbReference type="ARBA" id="ARBA00022722"/>
    </source>
</evidence>
<keyword evidence="6 10" id="KW-0051">Antiviral defense</keyword>
<evidence type="ECO:0000256" key="6">
    <source>
        <dbReference type="ARBA" id="ARBA00023118"/>
    </source>
</evidence>
<dbReference type="InterPro" id="IPR050646">
    <property type="entry name" value="Cas1"/>
</dbReference>
<keyword evidence="7 10" id="KW-0238">DNA-binding</keyword>
<accession>A0A0C1Q362</accession>
<sequence length="301" mass="34823">MAWRSVVITQHSKISYSGRRIIVQTDSNIHEIPVEDIEVLLISTTQAVVTARAMAELSRNAVKVIFSDTLGEPVCETVNYLPNNRTLSLLKNQFNWDAHRKEILWTWIATAKMKMQIEVLQSKKIDTEELDYEFKKIEVNDETNREAVVARKYFPMLFGTDFQRRDFSPYNAALNYGYSLLLSFVNRSIVEQGYLTQIGIHHHSDENQFNLGSDLMEPFRPIIDGWVSGQDIKKLTPEVKIQLVDLFNLELKFNGKNTILRNALKQHVNNCLKYLSQEQDDVKIEVELKDEVSSNEINRNV</sequence>
<dbReference type="PATRIC" id="fig|1614.7.peg.182"/>
<dbReference type="Pfam" id="PF01867">
    <property type="entry name" value="Cas_Cas1"/>
    <property type="match status" value="1"/>
</dbReference>
<proteinExistence type="inferred from homology"/>
<evidence type="ECO:0000313" key="12">
    <source>
        <dbReference type="Proteomes" id="UP000031397"/>
    </source>
</evidence>
<evidence type="ECO:0000256" key="4">
    <source>
        <dbReference type="ARBA" id="ARBA00022801"/>
    </source>
</evidence>
<dbReference type="EMBL" id="JOJZ01000009">
    <property type="protein sequence ID" value="KID42263.1"/>
    <property type="molecule type" value="Genomic_DNA"/>
</dbReference>
<organism evidence="11 12">
    <name type="scientific">Fructilactobacillus fructivorans</name>
    <dbReference type="NCBI Taxonomy" id="1614"/>
    <lineage>
        <taxon>Bacteria</taxon>
        <taxon>Bacillati</taxon>
        <taxon>Bacillota</taxon>
        <taxon>Bacilli</taxon>
        <taxon>Lactobacillales</taxon>
        <taxon>Lactobacillaceae</taxon>
        <taxon>Fructilactobacillus</taxon>
    </lineage>
</organism>
<keyword evidence="12" id="KW-1185">Reference proteome</keyword>
<dbReference type="HAMAP" id="MF_01470">
    <property type="entry name" value="Cas1"/>
    <property type="match status" value="1"/>
</dbReference>
<dbReference type="Gene3D" id="3.100.10.20">
    <property type="entry name" value="CRISPR-associated endonuclease Cas1, N-terminal domain"/>
    <property type="match status" value="1"/>
</dbReference>
<keyword evidence="3 10" id="KW-0255">Endonuclease</keyword>
<dbReference type="GO" id="GO:0003677">
    <property type="term" value="F:DNA binding"/>
    <property type="evidence" value="ECO:0007669"/>
    <property type="project" value="UniProtKB-KW"/>
</dbReference>
<keyword evidence="2 10" id="KW-0479">Metal-binding</keyword>
<dbReference type="GO" id="GO:0016787">
    <property type="term" value="F:hydrolase activity"/>
    <property type="evidence" value="ECO:0007669"/>
    <property type="project" value="UniProtKB-KW"/>
</dbReference>
<evidence type="ECO:0000256" key="7">
    <source>
        <dbReference type="ARBA" id="ARBA00023125"/>
    </source>
</evidence>
<dbReference type="GO" id="GO:0004520">
    <property type="term" value="F:DNA endonuclease activity"/>
    <property type="evidence" value="ECO:0007669"/>
    <property type="project" value="InterPro"/>
</dbReference>
<keyword evidence="1 10" id="KW-0540">Nuclease</keyword>
<dbReference type="NCBIfam" id="TIGR03639">
    <property type="entry name" value="cas1_NMENI"/>
    <property type="match status" value="1"/>
</dbReference>